<gene>
    <name evidence="1" type="ORF">IV59_GL000267</name>
</gene>
<reference evidence="1 2" key="1">
    <citation type="journal article" date="2015" name="Genome Announc.">
        <title>Expanding the biotechnology potential of lactobacilli through comparative genomics of 213 strains and associated genera.</title>
        <authorList>
            <person name="Sun Z."/>
            <person name="Harris H.M."/>
            <person name="McCann A."/>
            <person name="Guo C."/>
            <person name="Argimon S."/>
            <person name="Zhang W."/>
            <person name="Yang X."/>
            <person name="Jeffery I.B."/>
            <person name="Cooney J.C."/>
            <person name="Kagawa T.F."/>
            <person name="Liu W."/>
            <person name="Song Y."/>
            <person name="Salvetti E."/>
            <person name="Wrobel A."/>
            <person name="Rasinkangas P."/>
            <person name="Parkhill J."/>
            <person name="Rea M.C."/>
            <person name="O'Sullivan O."/>
            <person name="Ritari J."/>
            <person name="Douillard F.P."/>
            <person name="Paul Ross R."/>
            <person name="Yang R."/>
            <person name="Briner A.E."/>
            <person name="Felis G.E."/>
            <person name="de Vos W.M."/>
            <person name="Barrangou R."/>
            <person name="Klaenhammer T.R."/>
            <person name="Caufield P.W."/>
            <person name="Cui Y."/>
            <person name="Zhang H."/>
            <person name="O'Toole P.W."/>
        </authorList>
    </citation>
    <scope>NUCLEOTIDE SEQUENCE [LARGE SCALE GENOMIC DNA]</scope>
    <source>
        <strain evidence="1 2">DSM 26202</strain>
    </source>
</reference>
<proteinExistence type="predicted"/>
<dbReference type="EMBL" id="JQCH01000010">
    <property type="protein sequence ID" value="KRO09959.1"/>
    <property type="molecule type" value="Genomic_DNA"/>
</dbReference>
<organism evidence="1 2">
    <name type="scientific">Paucilactobacillus hokkaidonensis</name>
    <dbReference type="NCBI Taxonomy" id="1193095"/>
    <lineage>
        <taxon>Bacteria</taxon>
        <taxon>Bacillati</taxon>
        <taxon>Bacillota</taxon>
        <taxon>Bacilli</taxon>
        <taxon>Lactobacillales</taxon>
        <taxon>Lactobacillaceae</taxon>
        <taxon>Paucilactobacillus</taxon>
    </lineage>
</organism>
<evidence type="ECO:0000313" key="2">
    <source>
        <dbReference type="Proteomes" id="UP000051884"/>
    </source>
</evidence>
<keyword evidence="2" id="KW-1185">Reference proteome</keyword>
<accession>A0ABR5Q630</accession>
<comment type="caution">
    <text evidence="1">The sequence shown here is derived from an EMBL/GenBank/DDBJ whole genome shotgun (WGS) entry which is preliminary data.</text>
</comment>
<name>A0ABR5Q630_9LACO</name>
<protein>
    <submittedName>
        <fullName evidence="1">Uncharacterized protein</fullName>
    </submittedName>
</protein>
<dbReference type="Proteomes" id="UP000051884">
    <property type="component" value="Unassembled WGS sequence"/>
</dbReference>
<evidence type="ECO:0000313" key="1">
    <source>
        <dbReference type="EMBL" id="KRO09959.1"/>
    </source>
</evidence>
<sequence>MGGIIMAGLNFTTNVDVHNKQDFQRLQQLITPKKDAFTQGEGKKEIDRIRTVFKDIPFTIK</sequence>